<feature type="compositionally biased region" description="Basic and acidic residues" evidence="1">
    <location>
        <begin position="153"/>
        <end position="168"/>
    </location>
</feature>
<dbReference type="EMBL" id="JBBWWR010000005">
    <property type="protein sequence ID" value="KAK8966961.1"/>
    <property type="molecule type" value="Genomic_DNA"/>
</dbReference>
<name>A0ABR2MSD0_9ASPA</name>
<keyword evidence="3" id="KW-1185">Reference proteome</keyword>
<dbReference type="InterPro" id="IPR044198">
    <property type="entry name" value="DEK"/>
</dbReference>
<feature type="compositionally biased region" description="Basic and acidic residues" evidence="1">
    <location>
        <begin position="249"/>
        <end position="276"/>
    </location>
</feature>
<dbReference type="PANTHER" id="PTHR13468">
    <property type="entry name" value="DEK PROTEIN"/>
    <property type="match status" value="1"/>
</dbReference>
<evidence type="ECO:0000256" key="1">
    <source>
        <dbReference type="SAM" id="MobiDB-lite"/>
    </source>
</evidence>
<feature type="compositionally biased region" description="Basic and acidic residues" evidence="1">
    <location>
        <begin position="287"/>
        <end position="296"/>
    </location>
</feature>
<protein>
    <submittedName>
        <fullName evidence="2">Uncharacterized protein</fullName>
    </submittedName>
</protein>
<organism evidence="2 3">
    <name type="scientific">Platanthera guangdongensis</name>
    <dbReference type="NCBI Taxonomy" id="2320717"/>
    <lineage>
        <taxon>Eukaryota</taxon>
        <taxon>Viridiplantae</taxon>
        <taxon>Streptophyta</taxon>
        <taxon>Embryophyta</taxon>
        <taxon>Tracheophyta</taxon>
        <taxon>Spermatophyta</taxon>
        <taxon>Magnoliopsida</taxon>
        <taxon>Liliopsida</taxon>
        <taxon>Asparagales</taxon>
        <taxon>Orchidaceae</taxon>
        <taxon>Orchidoideae</taxon>
        <taxon>Orchideae</taxon>
        <taxon>Orchidinae</taxon>
        <taxon>Platanthera</taxon>
    </lineage>
</organism>
<dbReference type="PANTHER" id="PTHR13468:SF18">
    <property type="entry name" value="DEK CARBOXY-TERMINAL DOMAIN PROTEIN-RELATED"/>
    <property type="match status" value="1"/>
</dbReference>
<reference evidence="2 3" key="1">
    <citation type="journal article" date="2022" name="Nat. Plants">
        <title>Genomes of leafy and leafless Platanthera orchids illuminate the evolution of mycoheterotrophy.</title>
        <authorList>
            <person name="Li M.H."/>
            <person name="Liu K.W."/>
            <person name="Li Z."/>
            <person name="Lu H.C."/>
            <person name="Ye Q.L."/>
            <person name="Zhang D."/>
            <person name="Wang J.Y."/>
            <person name="Li Y.F."/>
            <person name="Zhong Z.M."/>
            <person name="Liu X."/>
            <person name="Yu X."/>
            <person name="Liu D.K."/>
            <person name="Tu X.D."/>
            <person name="Liu B."/>
            <person name="Hao Y."/>
            <person name="Liao X.Y."/>
            <person name="Jiang Y.T."/>
            <person name="Sun W.H."/>
            <person name="Chen J."/>
            <person name="Chen Y.Q."/>
            <person name="Ai Y."/>
            <person name="Zhai J.W."/>
            <person name="Wu S.S."/>
            <person name="Zhou Z."/>
            <person name="Hsiao Y.Y."/>
            <person name="Wu W.L."/>
            <person name="Chen Y.Y."/>
            <person name="Lin Y.F."/>
            <person name="Hsu J.L."/>
            <person name="Li C.Y."/>
            <person name="Wang Z.W."/>
            <person name="Zhao X."/>
            <person name="Zhong W.Y."/>
            <person name="Ma X.K."/>
            <person name="Ma L."/>
            <person name="Huang J."/>
            <person name="Chen G.Z."/>
            <person name="Huang M.Z."/>
            <person name="Huang L."/>
            <person name="Peng D.H."/>
            <person name="Luo Y.B."/>
            <person name="Zou S.Q."/>
            <person name="Chen S.P."/>
            <person name="Lan S."/>
            <person name="Tsai W.C."/>
            <person name="Van de Peer Y."/>
            <person name="Liu Z.J."/>
        </authorList>
    </citation>
    <scope>NUCLEOTIDE SEQUENCE [LARGE SCALE GENOMIC DNA]</scope>
    <source>
        <strain evidence="2">Lor288</strain>
    </source>
</reference>
<gene>
    <name evidence="2" type="ORF">KSP40_PGU014898</name>
</gene>
<feature type="region of interest" description="Disordered" evidence="1">
    <location>
        <begin position="89"/>
        <end position="304"/>
    </location>
</feature>
<evidence type="ECO:0000313" key="3">
    <source>
        <dbReference type="Proteomes" id="UP001412067"/>
    </source>
</evidence>
<accession>A0ABR2MSD0</accession>
<sequence>MQKKIRRYLPCEPPLWVCIAPRTPRIDRAFLDILTMVGTQPVFMAVSWQRDEEKDRSKLKEKLNKCNKEKLLEYCDLLDVYTLKVTTKKKGKKRRRGVEGTGERPLEEASQDREKKRPKKEENFEVKKEHQESAKANRDLGKSVSIDTVLGYENKKDDAEESRGHSYSEAEDDDNAHDEPESTKILTGEEMNVHEEPKSKDKSPAVRKVSRTKSNASQSAPTTPTKKTKGKAKVLSESKTSKTTSGSTKEVKKETLVKKSAKDNSTRKVSQRKREPSSGSISSRSTKGKEKERARMEFVPQRVP</sequence>
<comment type="caution">
    <text evidence="2">The sequence shown here is derived from an EMBL/GenBank/DDBJ whole genome shotgun (WGS) entry which is preliminary data.</text>
</comment>
<feature type="compositionally biased region" description="Basic and acidic residues" evidence="1">
    <location>
        <begin position="97"/>
        <end position="141"/>
    </location>
</feature>
<dbReference type="Proteomes" id="UP001412067">
    <property type="component" value="Unassembled WGS sequence"/>
</dbReference>
<proteinExistence type="predicted"/>
<feature type="compositionally biased region" description="Basic and acidic residues" evidence="1">
    <location>
        <begin position="191"/>
        <end position="204"/>
    </location>
</feature>
<evidence type="ECO:0000313" key="2">
    <source>
        <dbReference type="EMBL" id="KAK8966961.1"/>
    </source>
</evidence>